<feature type="region of interest" description="Disordered" evidence="1">
    <location>
        <begin position="46"/>
        <end position="76"/>
    </location>
</feature>
<name>A0A9N7TKP8_PLEPL</name>
<dbReference type="Proteomes" id="UP001153269">
    <property type="component" value="Unassembled WGS sequence"/>
</dbReference>
<gene>
    <name evidence="2" type="ORF">PLEPLA_LOCUS2517</name>
</gene>
<dbReference type="EMBL" id="CADEAL010000125">
    <property type="protein sequence ID" value="CAB1414805.1"/>
    <property type="molecule type" value="Genomic_DNA"/>
</dbReference>
<evidence type="ECO:0000313" key="3">
    <source>
        <dbReference type="Proteomes" id="UP001153269"/>
    </source>
</evidence>
<proteinExistence type="predicted"/>
<dbReference type="AlphaFoldDB" id="A0A9N7TKP8"/>
<reference evidence="2" key="1">
    <citation type="submission" date="2020-03" db="EMBL/GenBank/DDBJ databases">
        <authorList>
            <person name="Weist P."/>
        </authorList>
    </citation>
    <scope>NUCLEOTIDE SEQUENCE</scope>
</reference>
<protein>
    <submittedName>
        <fullName evidence="2">Uncharacterized protein</fullName>
    </submittedName>
</protein>
<evidence type="ECO:0000256" key="1">
    <source>
        <dbReference type="SAM" id="MobiDB-lite"/>
    </source>
</evidence>
<comment type="caution">
    <text evidence="2">The sequence shown here is derived from an EMBL/GenBank/DDBJ whole genome shotgun (WGS) entry which is preliminary data.</text>
</comment>
<organism evidence="2 3">
    <name type="scientific">Pleuronectes platessa</name>
    <name type="common">European plaice</name>
    <dbReference type="NCBI Taxonomy" id="8262"/>
    <lineage>
        <taxon>Eukaryota</taxon>
        <taxon>Metazoa</taxon>
        <taxon>Chordata</taxon>
        <taxon>Craniata</taxon>
        <taxon>Vertebrata</taxon>
        <taxon>Euteleostomi</taxon>
        <taxon>Actinopterygii</taxon>
        <taxon>Neopterygii</taxon>
        <taxon>Teleostei</taxon>
        <taxon>Neoteleostei</taxon>
        <taxon>Acanthomorphata</taxon>
        <taxon>Carangaria</taxon>
        <taxon>Pleuronectiformes</taxon>
        <taxon>Pleuronectoidei</taxon>
        <taxon>Pleuronectidae</taxon>
        <taxon>Pleuronectes</taxon>
    </lineage>
</organism>
<sequence>MNPAEEPAAESVAPLGFMEPASAHHFLCPLRKFTVPASQGLQAIQRHGPAPEKEAGTMIPAGPYPGSGDTAGASLNSHLHREDGMCRERPVKRAINYAVAQNISRAAVWPGTEAAARQRHAAAPLKPRTWS</sequence>
<accession>A0A9N7TKP8</accession>
<keyword evidence="3" id="KW-1185">Reference proteome</keyword>
<evidence type="ECO:0000313" key="2">
    <source>
        <dbReference type="EMBL" id="CAB1414805.1"/>
    </source>
</evidence>